<evidence type="ECO:0000313" key="6">
    <source>
        <dbReference type="Proteomes" id="UP001152888"/>
    </source>
</evidence>
<evidence type="ECO:0000256" key="2">
    <source>
        <dbReference type="PROSITE-ProRule" id="PRU00182"/>
    </source>
</evidence>
<dbReference type="Proteomes" id="UP001152888">
    <property type="component" value="Unassembled WGS sequence"/>
</dbReference>
<protein>
    <recommendedName>
        <fullName evidence="4">CCHC-type domain-containing protein</fullName>
    </recommendedName>
</protein>
<keyword evidence="2" id="KW-0694">RNA-binding</keyword>
<dbReference type="SUPFAM" id="SSF57756">
    <property type="entry name" value="Retrovirus zinc finger-like domains"/>
    <property type="match status" value="1"/>
</dbReference>
<dbReference type="Pfam" id="PF00098">
    <property type="entry name" value="zf-CCHC"/>
    <property type="match status" value="1"/>
</dbReference>
<proteinExistence type="predicted"/>
<dbReference type="Gene3D" id="4.10.60.10">
    <property type="entry name" value="Zinc finger, CCHC-type"/>
    <property type="match status" value="1"/>
</dbReference>
<reference evidence="5" key="1">
    <citation type="submission" date="2022-03" db="EMBL/GenBank/DDBJ databases">
        <authorList>
            <person name="Sayadi A."/>
        </authorList>
    </citation>
    <scope>NUCLEOTIDE SEQUENCE</scope>
</reference>
<keyword evidence="6" id="KW-1185">Reference proteome</keyword>
<dbReference type="InterPro" id="IPR001878">
    <property type="entry name" value="Znf_CCHC"/>
</dbReference>
<dbReference type="OrthoDB" id="1101576at2759"/>
<organism evidence="5 6">
    <name type="scientific">Acanthoscelides obtectus</name>
    <name type="common">Bean weevil</name>
    <name type="synonym">Bruchus obtectus</name>
    <dbReference type="NCBI Taxonomy" id="200917"/>
    <lineage>
        <taxon>Eukaryota</taxon>
        <taxon>Metazoa</taxon>
        <taxon>Ecdysozoa</taxon>
        <taxon>Arthropoda</taxon>
        <taxon>Hexapoda</taxon>
        <taxon>Insecta</taxon>
        <taxon>Pterygota</taxon>
        <taxon>Neoptera</taxon>
        <taxon>Endopterygota</taxon>
        <taxon>Coleoptera</taxon>
        <taxon>Polyphaga</taxon>
        <taxon>Cucujiformia</taxon>
        <taxon>Chrysomeloidea</taxon>
        <taxon>Chrysomelidae</taxon>
        <taxon>Bruchinae</taxon>
        <taxon>Bruchini</taxon>
        <taxon>Acanthoscelides</taxon>
    </lineage>
</organism>
<gene>
    <name evidence="5" type="ORF">ACAOBT_LOCUS31284</name>
</gene>
<accession>A0A9P0MBN7</accession>
<keyword evidence="1" id="KW-0479">Metal-binding</keyword>
<dbReference type="SMART" id="SM00343">
    <property type="entry name" value="ZnF_C2HC"/>
    <property type="match status" value="1"/>
</dbReference>
<dbReference type="GO" id="GO:0008270">
    <property type="term" value="F:zinc ion binding"/>
    <property type="evidence" value="ECO:0007669"/>
    <property type="project" value="UniProtKB-KW"/>
</dbReference>
<feature type="region of interest" description="Disordered" evidence="3">
    <location>
        <begin position="1"/>
        <end position="29"/>
    </location>
</feature>
<feature type="compositionally biased region" description="Low complexity" evidence="3">
    <location>
        <begin position="1"/>
        <end position="13"/>
    </location>
</feature>
<feature type="domain" description="CCHC-type" evidence="4">
    <location>
        <begin position="194"/>
        <end position="210"/>
    </location>
</feature>
<keyword evidence="1" id="KW-0862">Zinc</keyword>
<evidence type="ECO:0000256" key="1">
    <source>
        <dbReference type="PROSITE-ProRule" id="PRU00047"/>
    </source>
</evidence>
<comment type="caution">
    <text evidence="5">The sequence shown here is derived from an EMBL/GenBank/DDBJ whole genome shotgun (WGS) entry which is preliminary data.</text>
</comment>
<dbReference type="PANTHER" id="PTHR45913:SF22">
    <property type="entry name" value="SCAN BOX DOMAIN-CONTAINING PROTEIN"/>
    <property type="match status" value="1"/>
</dbReference>
<keyword evidence="1" id="KW-0863">Zinc-finger</keyword>
<evidence type="ECO:0000259" key="4">
    <source>
        <dbReference type="PROSITE" id="PS50158"/>
    </source>
</evidence>
<dbReference type="PROSITE" id="PS50158">
    <property type="entry name" value="ZF_CCHC"/>
    <property type="match status" value="1"/>
</dbReference>
<dbReference type="GO" id="GO:0003723">
    <property type="term" value="F:RNA binding"/>
    <property type="evidence" value="ECO:0007669"/>
    <property type="project" value="UniProtKB-KW"/>
</dbReference>
<dbReference type="InterPro" id="IPR036875">
    <property type="entry name" value="Znf_CCHC_sf"/>
</dbReference>
<evidence type="ECO:0000256" key="3">
    <source>
        <dbReference type="SAM" id="MobiDB-lite"/>
    </source>
</evidence>
<dbReference type="AlphaFoldDB" id="A0A9P0MBN7"/>
<name>A0A9P0MBN7_ACAOB</name>
<evidence type="ECO:0000313" key="5">
    <source>
        <dbReference type="EMBL" id="CAH2010060.1"/>
    </source>
</evidence>
<dbReference type="PROSITE" id="PS50889">
    <property type="entry name" value="S4"/>
    <property type="match status" value="1"/>
</dbReference>
<dbReference type="EMBL" id="CAKOFQ010007940">
    <property type="protein sequence ID" value="CAH2010060.1"/>
    <property type="molecule type" value="Genomic_DNA"/>
</dbReference>
<dbReference type="PANTHER" id="PTHR45913">
    <property type="entry name" value="EPM2A-INTERACTING PROTEIN 1"/>
    <property type="match status" value="1"/>
</dbReference>
<sequence>MTSNPTTSQNPTPKSYSKVVSQHSEKHPNKEQAIVFSTIEGAKLQDYLLKLGPLVEPKNIIFCSRISNNRICVYLSSKSLVDQFIQQHGELTVNGEIIKVRRLVTPSDRLVISNVCPTIPHAVLNDALQKLHLKLLSPISFLRIGATLAEYSHILSFRRQVYIAPSENTDIPESIEITHNDLTYRIFLTLDSQKCYKCKLIGHIASQCPSIQISQTSTESETLNDELSNPSENQVVSDITTEDSTTAHIHLPKENTKSITNKNSHQHPQNTNTNIISLHGEGTPNNDELITPSVSSKRSFSEILTPTEDTGAPQSYQKRPTLDRMFASTSQRNDDGLRASYNISLLIAKSGKPHTIGEKLILPAVEEVLKTVLHKPASDIIKRIPLSNNTVERRIDDMSSDIESLCNYLQTTHFSKQLDESTLPDNAALLLAYVRFIMNQEIYEELLFARTLITDTKDFESRFEDILTMVIPPWIINPYGDIEETNMIICTRGTD</sequence>